<keyword evidence="3" id="KW-1185">Reference proteome</keyword>
<dbReference type="InterPro" id="IPR012338">
    <property type="entry name" value="Beta-lactam/transpept-like"/>
</dbReference>
<dbReference type="Gene3D" id="3.40.710.10">
    <property type="entry name" value="DD-peptidase/beta-lactamase superfamily"/>
    <property type="match status" value="1"/>
</dbReference>
<name>A0ABP4VB80_9ACTN</name>
<feature type="domain" description="Beta-lactamase-related" evidence="1">
    <location>
        <begin position="22"/>
        <end position="340"/>
    </location>
</feature>
<organism evidence="2 3">
    <name type="scientific">Fodinicola feengrottensis</name>
    <dbReference type="NCBI Taxonomy" id="435914"/>
    <lineage>
        <taxon>Bacteria</taxon>
        <taxon>Bacillati</taxon>
        <taxon>Actinomycetota</taxon>
        <taxon>Actinomycetes</taxon>
        <taxon>Mycobacteriales</taxon>
        <taxon>Fodinicola</taxon>
    </lineage>
</organism>
<dbReference type="SUPFAM" id="SSF56601">
    <property type="entry name" value="beta-lactamase/transpeptidase-like"/>
    <property type="match status" value="1"/>
</dbReference>
<comment type="caution">
    <text evidence="2">The sequence shown here is derived from an EMBL/GenBank/DDBJ whole genome shotgun (WGS) entry which is preliminary data.</text>
</comment>
<reference evidence="3" key="1">
    <citation type="journal article" date="2019" name="Int. J. Syst. Evol. Microbiol.">
        <title>The Global Catalogue of Microorganisms (GCM) 10K type strain sequencing project: providing services to taxonomists for standard genome sequencing and annotation.</title>
        <authorList>
            <consortium name="The Broad Institute Genomics Platform"/>
            <consortium name="The Broad Institute Genome Sequencing Center for Infectious Disease"/>
            <person name="Wu L."/>
            <person name="Ma J."/>
        </authorList>
    </citation>
    <scope>NUCLEOTIDE SEQUENCE [LARGE SCALE GENOMIC DNA]</scope>
    <source>
        <strain evidence="3">JCM 14718</strain>
    </source>
</reference>
<sequence length="468" mass="50815">MIPTEARTLPISRCGVSEIIDVLHTFVEETGIPGASAAVFSADGTISSAAVGVRAVDAPQEPMTTDTAGPLYSLSKLLTMTGIAILVDQGELSFDEPITRYLPDTEQTERFSTTTLRHLLSHTSGLLPVAPSPTHPAQSYDALERWALGAGLTTGRLSLPEQGVFGYSNVGVALAGYVAQRVAQEPFAYAMRDLLFGPARMRRATFDPLVAMTGPITQQHMQDKGRLWVRRRFDLPAEFMPCTGAFGSVTDLARLGMVLLGMDSVRPLLSERLRRDILHPTVDVGLDIERIHGLAVAQWPRYGGMACIGHDGHWSGCWLRLAIIPELRIGAAWLDNRDFDRGLRGIRTSSIDQLLHLAGAGSRDAARAYVPNDLPSVAVASGTYARPAGRPIEITAENDALVATDGPRTARYSHLSGRVFVADESKDLMGYVPWEPEIHTDRSALCLVGPPKSPTHLLLNGVPYRRVR</sequence>
<gene>
    <name evidence="2" type="ORF">GCM10009765_81970</name>
</gene>
<protein>
    <recommendedName>
        <fullName evidence="1">Beta-lactamase-related domain-containing protein</fullName>
    </recommendedName>
</protein>
<evidence type="ECO:0000259" key="1">
    <source>
        <dbReference type="Pfam" id="PF00144"/>
    </source>
</evidence>
<dbReference type="InterPro" id="IPR050789">
    <property type="entry name" value="Diverse_Enzym_Activities"/>
</dbReference>
<evidence type="ECO:0000313" key="3">
    <source>
        <dbReference type="Proteomes" id="UP001500618"/>
    </source>
</evidence>
<evidence type="ECO:0000313" key="2">
    <source>
        <dbReference type="EMBL" id="GAA1721413.1"/>
    </source>
</evidence>
<accession>A0ABP4VB80</accession>
<dbReference type="EMBL" id="BAAANY010000047">
    <property type="protein sequence ID" value="GAA1721413.1"/>
    <property type="molecule type" value="Genomic_DNA"/>
</dbReference>
<dbReference type="PANTHER" id="PTHR43283">
    <property type="entry name" value="BETA-LACTAMASE-RELATED"/>
    <property type="match status" value="1"/>
</dbReference>
<dbReference type="RefSeq" id="WP_344315380.1">
    <property type="nucleotide sequence ID" value="NZ_BAAANY010000047.1"/>
</dbReference>
<dbReference type="Pfam" id="PF00144">
    <property type="entry name" value="Beta-lactamase"/>
    <property type="match status" value="1"/>
</dbReference>
<dbReference type="Proteomes" id="UP001500618">
    <property type="component" value="Unassembled WGS sequence"/>
</dbReference>
<proteinExistence type="predicted"/>
<dbReference type="InterPro" id="IPR001466">
    <property type="entry name" value="Beta-lactam-related"/>
</dbReference>